<comment type="caution">
    <text evidence="2">The sequence shown here is derived from an EMBL/GenBank/DDBJ whole genome shotgun (WGS) entry which is preliminary data.</text>
</comment>
<protein>
    <submittedName>
        <fullName evidence="2">Uncharacterized protein</fullName>
    </submittedName>
</protein>
<sequence length="122" mass="14078">MTADDITQNNQREVCYCAEGVNGKTTTTKKISLWRELEGRKEEKVKVQKRERREAEGKQKGTGEDRVKSANVMRCQVGAVPFSVLRCLFHLLYHTTKAAETERERERERESGAGRRMDTFVL</sequence>
<accession>A0A5B7GV90</accession>
<proteinExistence type="predicted"/>
<dbReference type="Proteomes" id="UP000324222">
    <property type="component" value="Unassembled WGS sequence"/>
</dbReference>
<gene>
    <name evidence="2" type="ORF">E2C01_058302</name>
</gene>
<evidence type="ECO:0000313" key="3">
    <source>
        <dbReference type="Proteomes" id="UP000324222"/>
    </source>
</evidence>
<name>A0A5B7GV90_PORTR</name>
<reference evidence="2 3" key="1">
    <citation type="submission" date="2019-05" db="EMBL/GenBank/DDBJ databases">
        <title>Another draft genome of Portunus trituberculatus and its Hox gene families provides insights of decapod evolution.</title>
        <authorList>
            <person name="Jeong J.-H."/>
            <person name="Song I."/>
            <person name="Kim S."/>
            <person name="Choi T."/>
            <person name="Kim D."/>
            <person name="Ryu S."/>
            <person name="Kim W."/>
        </authorList>
    </citation>
    <scope>NUCLEOTIDE SEQUENCE [LARGE SCALE GENOMIC DNA]</scope>
    <source>
        <tissue evidence="2">Muscle</tissue>
    </source>
</reference>
<evidence type="ECO:0000313" key="2">
    <source>
        <dbReference type="EMBL" id="MPC64191.1"/>
    </source>
</evidence>
<dbReference type="EMBL" id="VSRR010021753">
    <property type="protein sequence ID" value="MPC64191.1"/>
    <property type="molecule type" value="Genomic_DNA"/>
</dbReference>
<feature type="region of interest" description="Disordered" evidence="1">
    <location>
        <begin position="97"/>
        <end position="122"/>
    </location>
</feature>
<dbReference type="AlphaFoldDB" id="A0A5B7GV90"/>
<feature type="region of interest" description="Disordered" evidence="1">
    <location>
        <begin position="41"/>
        <end position="67"/>
    </location>
</feature>
<evidence type="ECO:0000256" key="1">
    <source>
        <dbReference type="SAM" id="MobiDB-lite"/>
    </source>
</evidence>
<organism evidence="2 3">
    <name type="scientific">Portunus trituberculatus</name>
    <name type="common">Swimming crab</name>
    <name type="synonym">Neptunus trituberculatus</name>
    <dbReference type="NCBI Taxonomy" id="210409"/>
    <lineage>
        <taxon>Eukaryota</taxon>
        <taxon>Metazoa</taxon>
        <taxon>Ecdysozoa</taxon>
        <taxon>Arthropoda</taxon>
        <taxon>Crustacea</taxon>
        <taxon>Multicrustacea</taxon>
        <taxon>Malacostraca</taxon>
        <taxon>Eumalacostraca</taxon>
        <taxon>Eucarida</taxon>
        <taxon>Decapoda</taxon>
        <taxon>Pleocyemata</taxon>
        <taxon>Brachyura</taxon>
        <taxon>Eubrachyura</taxon>
        <taxon>Portunoidea</taxon>
        <taxon>Portunidae</taxon>
        <taxon>Portuninae</taxon>
        <taxon>Portunus</taxon>
    </lineage>
</organism>
<keyword evidence="3" id="KW-1185">Reference proteome</keyword>